<protein>
    <submittedName>
        <fullName evidence="1">Uncharacterized protein</fullName>
    </submittedName>
</protein>
<dbReference type="Proteomes" id="UP000018680">
    <property type="component" value="Chromosome"/>
</dbReference>
<keyword evidence="2" id="KW-1185">Reference proteome</keyword>
<dbReference type="HOGENOM" id="CLU_2901659_0_0_12"/>
<gene>
    <name evidence="1" type="ORF">L21SP2_0697</name>
</gene>
<organism evidence="1 2">
    <name type="scientific">Salinispira pacifica</name>
    <dbReference type="NCBI Taxonomy" id="1307761"/>
    <lineage>
        <taxon>Bacteria</taxon>
        <taxon>Pseudomonadati</taxon>
        <taxon>Spirochaetota</taxon>
        <taxon>Spirochaetia</taxon>
        <taxon>Spirochaetales</taxon>
        <taxon>Spirochaetaceae</taxon>
        <taxon>Salinispira</taxon>
    </lineage>
</organism>
<dbReference type="EMBL" id="CP006939">
    <property type="protein sequence ID" value="AHC14124.1"/>
    <property type="molecule type" value="Genomic_DNA"/>
</dbReference>
<evidence type="ECO:0000313" key="2">
    <source>
        <dbReference type="Proteomes" id="UP000018680"/>
    </source>
</evidence>
<evidence type="ECO:0000313" key="1">
    <source>
        <dbReference type="EMBL" id="AHC14124.1"/>
    </source>
</evidence>
<sequence length="62" mass="7167">MIRRLCFNAENCQAPRKNPGVRKNAIYLDMELKSDRGKIESDPELFLSPNPGRMICLDEIRC</sequence>
<reference evidence="1 2" key="1">
    <citation type="journal article" date="2015" name="Stand. Genomic Sci.">
        <title>Complete genome sequence and description of Salinispira pacifica gen. nov., sp. nov., a novel spirochaete isolated form a hypersaline microbial mat.</title>
        <authorList>
            <person name="Ben Hania W."/>
            <person name="Joseph M."/>
            <person name="Schumann P."/>
            <person name="Bunk B."/>
            <person name="Fiebig A."/>
            <person name="Sproer C."/>
            <person name="Klenk H.P."/>
            <person name="Fardeau M.L."/>
            <person name="Spring S."/>
        </authorList>
    </citation>
    <scope>NUCLEOTIDE SEQUENCE [LARGE SCALE GENOMIC DNA]</scope>
    <source>
        <strain evidence="1 2">L21-RPul-D2</strain>
    </source>
</reference>
<dbReference type="KEGG" id="slr:L21SP2_0697"/>
<dbReference type="AlphaFoldDB" id="V5WF10"/>
<proteinExistence type="predicted"/>
<name>V5WF10_9SPIO</name>
<accession>V5WF10</accession>